<protein>
    <submittedName>
        <fullName evidence="1">Uncharacterized protein</fullName>
    </submittedName>
</protein>
<sequence>MLISDRVAPVPLPVPKNIYFSTFYDLRWFIS</sequence>
<gene>
    <name evidence="1" type="ORF">OCBIM_22012340mg</name>
</gene>
<organism evidence="1">
    <name type="scientific">Octopus bimaculoides</name>
    <name type="common">California two-spotted octopus</name>
    <dbReference type="NCBI Taxonomy" id="37653"/>
    <lineage>
        <taxon>Eukaryota</taxon>
        <taxon>Metazoa</taxon>
        <taxon>Spiralia</taxon>
        <taxon>Lophotrochozoa</taxon>
        <taxon>Mollusca</taxon>
        <taxon>Cephalopoda</taxon>
        <taxon>Coleoidea</taxon>
        <taxon>Octopodiformes</taxon>
        <taxon>Octopoda</taxon>
        <taxon>Incirrata</taxon>
        <taxon>Octopodidae</taxon>
        <taxon>Octopus</taxon>
    </lineage>
</organism>
<dbReference type="AlphaFoldDB" id="A0A0L8IE33"/>
<dbReference type="EMBL" id="KQ415907">
    <property type="protein sequence ID" value="KOF99716.1"/>
    <property type="molecule type" value="Genomic_DNA"/>
</dbReference>
<proteinExistence type="predicted"/>
<evidence type="ECO:0000313" key="1">
    <source>
        <dbReference type="EMBL" id="KOF99716.1"/>
    </source>
</evidence>
<reference evidence="1" key="1">
    <citation type="submission" date="2015-07" db="EMBL/GenBank/DDBJ databases">
        <title>MeaNS - Measles Nucleotide Surveillance Program.</title>
        <authorList>
            <person name="Tran T."/>
            <person name="Druce J."/>
        </authorList>
    </citation>
    <scope>NUCLEOTIDE SEQUENCE</scope>
    <source>
        <strain evidence="1">UCB-OBI-ISO-001</strain>
        <tissue evidence="1">Gonad</tissue>
    </source>
</reference>
<name>A0A0L8IE33_OCTBM</name>
<accession>A0A0L8IE33</accession>